<evidence type="ECO:0000313" key="1">
    <source>
        <dbReference type="EMBL" id="ADM37998.1"/>
    </source>
</evidence>
<accession>E0TXZ8</accession>
<dbReference type="Proteomes" id="UP000002233">
    <property type="component" value="Chromosome"/>
</dbReference>
<protein>
    <submittedName>
        <fullName evidence="1">Uncharacterized protein</fullName>
    </submittedName>
</protein>
<dbReference type="KEGG" id="bss:BSUW23_09760"/>
<proteinExistence type="predicted"/>
<gene>
    <name evidence="1" type="ordered locus">BSUW23_09760</name>
</gene>
<dbReference type="EMBL" id="CP002183">
    <property type="protein sequence ID" value="ADM37998.1"/>
    <property type="molecule type" value="Genomic_DNA"/>
</dbReference>
<name>E0TXZ8_BACSH</name>
<reference key="1">
    <citation type="submission" date="2010-08" db="EMBL/GenBank/DDBJ databases">
        <authorList>
            <person name="Zeigler D.R."/>
        </authorList>
    </citation>
    <scope>NUCLEOTIDE SEQUENCE</scope>
    <source>
        <strain>W23</strain>
    </source>
</reference>
<dbReference type="AlphaFoldDB" id="E0TXZ8"/>
<organism evidence="1 2">
    <name type="scientific">Bacillus spizizenii (strain ATCC 23059 / NRRL B-14472 / W23)</name>
    <name type="common">Bacillus subtilis subsp. spizizenii</name>
    <dbReference type="NCBI Taxonomy" id="655816"/>
    <lineage>
        <taxon>Bacteria</taxon>
        <taxon>Bacillati</taxon>
        <taxon>Bacillota</taxon>
        <taxon>Bacilli</taxon>
        <taxon>Bacillales</taxon>
        <taxon>Bacillaceae</taxon>
        <taxon>Bacillus</taxon>
    </lineage>
</organism>
<dbReference type="HOGENOM" id="CLU_3402162_0_0_9"/>
<sequence>MHITFENIIGNLKKEIEEEKNEETRKLKVG</sequence>
<evidence type="ECO:0000313" key="2">
    <source>
        <dbReference type="Proteomes" id="UP000002233"/>
    </source>
</evidence>
<reference evidence="1 2" key="2">
    <citation type="journal article" date="2011" name="Microbiology">
        <title>The genome sequence of Bacillus subtilis subsp. spizizenii W23: insights into speciation within the B. subtilis complex and into the history of B. subtilis genetics.</title>
        <authorList>
            <person name="Zeigler D.R."/>
        </authorList>
    </citation>
    <scope>NUCLEOTIDE SEQUENCE [LARGE SCALE GENOMIC DNA]</scope>
    <source>
        <strain evidence="2">ATCC 23059 / NRRL B-14472 / W23</strain>
    </source>
</reference>